<keyword evidence="2" id="KW-1185">Reference proteome</keyword>
<dbReference type="Proteomes" id="UP001234178">
    <property type="component" value="Unassembled WGS sequence"/>
</dbReference>
<accession>A0ABQ9ZZD0</accession>
<evidence type="ECO:0000313" key="1">
    <source>
        <dbReference type="EMBL" id="KAK4018191.1"/>
    </source>
</evidence>
<gene>
    <name evidence="1" type="ORF">OUZ56_000259</name>
</gene>
<evidence type="ECO:0000313" key="2">
    <source>
        <dbReference type="Proteomes" id="UP001234178"/>
    </source>
</evidence>
<name>A0ABQ9ZZD0_9CRUS</name>
<organism evidence="1 2">
    <name type="scientific">Daphnia magna</name>
    <dbReference type="NCBI Taxonomy" id="35525"/>
    <lineage>
        <taxon>Eukaryota</taxon>
        <taxon>Metazoa</taxon>
        <taxon>Ecdysozoa</taxon>
        <taxon>Arthropoda</taxon>
        <taxon>Crustacea</taxon>
        <taxon>Branchiopoda</taxon>
        <taxon>Diplostraca</taxon>
        <taxon>Cladocera</taxon>
        <taxon>Anomopoda</taxon>
        <taxon>Daphniidae</taxon>
        <taxon>Daphnia</taxon>
    </lineage>
</organism>
<protein>
    <submittedName>
        <fullName evidence="1">Uncharacterized protein</fullName>
    </submittedName>
</protein>
<reference evidence="1 2" key="1">
    <citation type="journal article" date="2023" name="Nucleic Acids Res.">
        <title>The hologenome of Daphnia magna reveals possible DNA methylation and microbiome-mediated evolution of the host genome.</title>
        <authorList>
            <person name="Chaturvedi A."/>
            <person name="Li X."/>
            <person name="Dhandapani V."/>
            <person name="Marshall H."/>
            <person name="Kissane S."/>
            <person name="Cuenca-Cambronero M."/>
            <person name="Asole G."/>
            <person name="Calvet F."/>
            <person name="Ruiz-Romero M."/>
            <person name="Marangio P."/>
            <person name="Guigo R."/>
            <person name="Rago D."/>
            <person name="Mirbahai L."/>
            <person name="Eastwood N."/>
            <person name="Colbourne J.K."/>
            <person name="Zhou J."/>
            <person name="Mallon E."/>
            <person name="Orsini L."/>
        </authorList>
    </citation>
    <scope>NUCLEOTIDE SEQUENCE [LARGE SCALE GENOMIC DNA]</scope>
    <source>
        <strain evidence="1">LRV0_1</strain>
    </source>
</reference>
<sequence length="109" mass="12719">MFCFCNVGLFSIHNRNGFEEDIDGVLSSGSFYYCTYYVCVKLKAKRGRRMIQKFWERIIKELYSFSCFYCAWNFFGRDVMGVLKALKVALDVIIHNKKETLKIPGDDGN</sequence>
<dbReference type="EMBL" id="JAOYFB010000036">
    <property type="protein sequence ID" value="KAK4018191.1"/>
    <property type="molecule type" value="Genomic_DNA"/>
</dbReference>
<proteinExistence type="predicted"/>
<comment type="caution">
    <text evidence="1">The sequence shown here is derived from an EMBL/GenBank/DDBJ whole genome shotgun (WGS) entry which is preliminary data.</text>
</comment>